<gene>
    <name evidence="6" type="ORF">F5Z01DRAFT_651531</name>
</gene>
<dbReference type="GO" id="GO:0005874">
    <property type="term" value="C:microtubule"/>
    <property type="evidence" value="ECO:0007669"/>
    <property type="project" value="TreeGrafter"/>
</dbReference>
<keyword evidence="6" id="KW-0378">Hydrolase</keyword>
<dbReference type="Proteomes" id="UP000887229">
    <property type="component" value="Unassembled WGS sequence"/>
</dbReference>
<evidence type="ECO:0000313" key="7">
    <source>
        <dbReference type="Proteomes" id="UP000887229"/>
    </source>
</evidence>
<dbReference type="Pfam" id="PF01031">
    <property type="entry name" value="Dynamin_M"/>
    <property type="match status" value="1"/>
</dbReference>
<dbReference type="PRINTS" id="PR00195">
    <property type="entry name" value="DYNAMIN"/>
</dbReference>
<feature type="domain" description="GED" evidence="4">
    <location>
        <begin position="828"/>
        <end position="926"/>
    </location>
</feature>
<dbReference type="PANTHER" id="PTHR11566">
    <property type="entry name" value="DYNAMIN"/>
    <property type="match status" value="1"/>
</dbReference>
<keyword evidence="2" id="KW-0342">GTP-binding</keyword>
<feature type="compositionally biased region" description="Polar residues" evidence="3">
    <location>
        <begin position="1"/>
        <end position="12"/>
    </location>
</feature>
<dbReference type="Pfam" id="PF00350">
    <property type="entry name" value="Dynamin_N"/>
    <property type="match status" value="1"/>
</dbReference>
<dbReference type="GO" id="GO:0003924">
    <property type="term" value="F:GTPase activity"/>
    <property type="evidence" value="ECO:0007669"/>
    <property type="project" value="InterPro"/>
</dbReference>
<evidence type="ECO:0000313" key="6">
    <source>
        <dbReference type="EMBL" id="KAG9255558.1"/>
    </source>
</evidence>
<sequence length="955" mass="106458">MSSAESSRSANGIKSEPGIRNSSLAVRASTTTGSSLNYDEATMENGSTSGSFMVTVGTPSRVGRSDAPPPSERTDECEPEPLLRELRMRPQHVNIGSPAIPEEVFGFQDSFHGIGRKIKAHNDTLGELQALGVSHDVPLPELVLVGDQSAGKSSVMSGLANLDLPRSEGTCTRCPLHIRVSKSNDWSCRVSLSKQYRYDPPDTAIVEDDVTDTNPFFPWRRLPNVQILEFKTVHDKSEIEGLLRWAQVAILNDNHSHQQFIPGSGAIAMNVPIEQAQAETVAKFSPNVVFLEIKGPGMPNLSFYDMPGIFQNPADASDQYLVKVVQNLSKFYICRQSAIIICSMPMNTDAENSCTFGFIRQLDATRRTIGVLTKADLLSDNADRRQWLRIMNGNAHTVGLGYFITSRPHGKDLDELTRWEAGMFDQHTIEWPSEFHVFASRCGVEKLKHFLSERLGEQFAKSLPSIEEKVRGKLGRVLSELRSLPDVPDNVELEVQRSLQKFSDAARNSIKEFMKHFDNDPKEFSECILGMYPRFILKDVSDAPTLVISDDEENDSSEPAAPAPTGAGTPSHKRHRMAPPVTPSKRTRLTPSETPRSGRSSRSVKPEDSDGATNGRPSRSEHGTQPARAGLAAPTSIYASFAKVNRGFRTLRGVRSDIRARSQAGVPNHIPLEVKEDLALEAIAPWDGPMDVFLSQTIAKLHRAFKEALETTFAGLRQRVIFAECEKHVGTFLEGHKRTIKEHMLQVYQDERCKLMTFNSATFTQYETEELHLLEWFRHKMRMEAQGVASKATCNKDFNSMSEQERRTESETRKAEIAKIGVDDFDREIKVIAYVRGYYRLAGLRFVDSIAQCVLCRLIPNLQEQLPLYLNERLGLIGRGQDINAIYARLLEEDPAMAARREVLKKEKAKFEKAMASIGILNNAAAEDSEGGLTHASEHTRDDDTVMGDDDEIEV</sequence>
<dbReference type="RefSeq" id="XP_046119482.1">
    <property type="nucleotide sequence ID" value="XM_046263232.1"/>
</dbReference>
<dbReference type="PANTHER" id="PTHR11566:SF131">
    <property type="entry name" value="GTPASE, PUTATIVE (AFU_ORTHOLOGUE AFUA_6G07630)-RELATED"/>
    <property type="match status" value="1"/>
</dbReference>
<accession>A0A9P7ZPZ9</accession>
<dbReference type="GO" id="GO:0031623">
    <property type="term" value="P:receptor internalization"/>
    <property type="evidence" value="ECO:0007669"/>
    <property type="project" value="TreeGrafter"/>
</dbReference>
<dbReference type="SMART" id="SM00053">
    <property type="entry name" value="DYNc"/>
    <property type="match status" value="1"/>
</dbReference>
<name>A0A9P7ZPZ9_9HYPO</name>
<dbReference type="PROSITE" id="PS51388">
    <property type="entry name" value="GED"/>
    <property type="match status" value="1"/>
</dbReference>
<dbReference type="InterPro" id="IPR001401">
    <property type="entry name" value="Dynamin_GTPase"/>
</dbReference>
<dbReference type="CDD" id="cd08771">
    <property type="entry name" value="DLP_1"/>
    <property type="match status" value="1"/>
</dbReference>
<evidence type="ECO:0000256" key="2">
    <source>
        <dbReference type="ARBA" id="ARBA00023134"/>
    </source>
</evidence>
<feature type="region of interest" description="Disordered" evidence="3">
    <location>
        <begin position="928"/>
        <end position="955"/>
    </location>
</feature>
<feature type="compositionally biased region" description="Polar residues" evidence="3">
    <location>
        <begin position="589"/>
        <end position="603"/>
    </location>
</feature>
<dbReference type="GO" id="GO:0008017">
    <property type="term" value="F:microtubule binding"/>
    <property type="evidence" value="ECO:0007669"/>
    <property type="project" value="TreeGrafter"/>
</dbReference>
<evidence type="ECO:0000256" key="1">
    <source>
        <dbReference type="ARBA" id="ARBA00022741"/>
    </source>
</evidence>
<dbReference type="InterPro" id="IPR030381">
    <property type="entry name" value="G_DYNAMIN_dom"/>
</dbReference>
<feature type="compositionally biased region" description="Acidic residues" evidence="3">
    <location>
        <begin position="945"/>
        <end position="955"/>
    </location>
</feature>
<evidence type="ECO:0000259" key="4">
    <source>
        <dbReference type="PROSITE" id="PS51388"/>
    </source>
</evidence>
<dbReference type="InterPro" id="IPR000375">
    <property type="entry name" value="Dynamin_stalk"/>
</dbReference>
<dbReference type="InterPro" id="IPR022812">
    <property type="entry name" value="Dynamin"/>
</dbReference>
<dbReference type="AlphaFoldDB" id="A0A9P7ZPZ9"/>
<dbReference type="Gene3D" id="1.20.120.1240">
    <property type="entry name" value="Dynamin, middle domain"/>
    <property type="match status" value="1"/>
</dbReference>
<comment type="caution">
    <text evidence="6">The sequence shown here is derived from an EMBL/GenBank/DDBJ whole genome shotgun (WGS) entry which is preliminary data.</text>
</comment>
<evidence type="ECO:0000256" key="3">
    <source>
        <dbReference type="SAM" id="MobiDB-lite"/>
    </source>
</evidence>
<dbReference type="InterPro" id="IPR045063">
    <property type="entry name" value="Dynamin_N"/>
</dbReference>
<feature type="compositionally biased region" description="Polar residues" evidence="3">
    <location>
        <begin position="20"/>
        <end position="37"/>
    </location>
</feature>
<dbReference type="OrthoDB" id="5061070at2759"/>
<dbReference type="EMBL" id="MU251250">
    <property type="protein sequence ID" value="KAG9255558.1"/>
    <property type="molecule type" value="Genomic_DNA"/>
</dbReference>
<dbReference type="GO" id="GO:0005737">
    <property type="term" value="C:cytoplasm"/>
    <property type="evidence" value="ECO:0007669"/>
    <property type="project" value="TreeGrafter"/>
</dbReference>
<dbReference type="InterPro" id="IPR020850">
    <property type="entry name" value="GED_dom"/>
</dbReference>
<dbReference type="InterPro" id="IPR027417">
    <property type="entry name" value="P-loop_NTPase"/>
</dbReference>
<organism evidence="6 7">
    <name type="scientific">Emericellopsis atlantica</name>
    <dbReference type="NCBI Taxonomy" id="2614577"/>
    <lineage>
        <taxon>Eukaryota</taxon>
        <taxon>Fungi</taxon>
        <taxon>Dikarya</taxon>
        <taxon>Ascomycota</taxon>
        <taxon>Pezizomycotina</taxon>
        <taxon>Sordariomycetes</taxon>
        <taxon>Hypocreomycetidae</taxon>
        <taxon>Hypocreales</taxon>
        <taxon>Bionectriaceae</taxon>
        <taxon>Emericellopsis</taxon>
    </lineage>
</organism>
<keyword evidence="1" id="KW-0547">Nucleotide-binding</keyword>
<reference evidence="6" key="1">
    <citation type="journal article" date="2021" name="IMA Fungus">
        <title>Genomic characterization of three marine fungi, including Emericellopsis atlantica sp. nov. with signatures of a generalist lifestyle and marine biomass degradation.</title>
        <authorList>
            <person name="Hagestad O.C."/>
            <person name="Hou L."/>
            <person name="Andersen J.H."/>
            <person name="Hansen E.H."/>
            <person name="Altermark B."/>
            <person name="Li C."/>
            <person name="Kuhnert E."/>
            <person name="Cox R.J."/>
            <person name="Crous P.W."/>
            <person name="Spatafora J.W."/>
            <person name="Lail K."/>
            <person name="Amirebrahimi M."/>
            <person name="Lipzen A."/>
            <person name="Pangilinan J."/>
            <person name="Andreopoulos W."/>
            <person name="Hayes R.D."/>
            <person name="Ng V."/>
            <person name="Grigoriev I.V."/>
            <person name="Jackson S.A."/>
            <person name="Sutton T.D.S."/>
            <person name="Dobson A.D.W."/>
            <person name="Rama T."/>
        </authorList>
    </citation>
    <scope>NUCLEOTIDE SEQUENCE</scope>
    <source>
        <strain evidence="6">TS7</strain>
    </source>
</reference>
<dbReference type="SUPFAM" id="SSF52540">
    <property type="entry name" value="P-loop containing nucleoside triphosphate hydrolases"/>
    <property type="match status" value="1"/>
</dbReference>
<dbReference type="GeneID" id="70294135"/>
<feature type="region of interest" description="Disordered" evidence="3">
    <location>
        <begin position="1"/>
        <end position="77"/>
    </location>
</feature>
<proteinExistence type="predicted"/>
<feature type="region of interest" description="Disordered" evidence="3">
    <location>
        <begin position="549"/>
        <end position="631"/>
    </location>
</feature>
<keyword evidence="7" id="KW-1185">Reference proteome</keyword>
<dbReference type="GO" id="GO:0005525">
    <property type="term" value="F:GTP binding"/>
    <property type="evidence" value="ECO:0007669"/>
    <property type="project" value="InterPro"/>
</dbReference>
<feature type="domain" description="Dynamin-type G" evidence="5">
    <location>
        <begin position="136"/>
        <end position="464"/>
    </location>
</feature>
<evidence type="ECO:0000259" key="5">
    <source>
        <dbReference type="PROSITE" id="PS51718"/>
    </source>
</evidence>
<dbReference type="GO" id="GO:0005886">
    <property type="term" value="C:plasma membrane"/>
    <property type="evidence" value="ECO:0007669"/>
    <property type="project" value="TreeGrafter"/>
</dbReference>
<protein>
    <submittedName>
        <fullName evidence="6">P-loop containing nucleoside triphosphate hydrolase protein</fullName>
    </submittedName>
</protein>
<dbReference type="PROSITE" id="PS51718">
    <property type="entry name" value="G_DYNAMIN_2"/>
    <property type="match status" value="1"/>
</dbReference>
<feature type="compositionally biased region" description="Low complexity" evidence="3">
    <location>
        <begin position="559"/>
        <end position="570"/>
    </location>
</feature>
<dbReference type="Gene3D" id="3.40.50.300">
    <property type="entry name" value="P-loop containing nucleotide triphosphate hydrolases"/>
    <property type="match status" value="1"/>
</dbReference>